<keyword evidence="2" id="KW-0813">Transport</keyword>
<dbReference type="Proteomes" id="UP000597444">
    <property type="component" value="Unassembled WGS sequence"/>
</dbReference>
<evidence type="ECO:0000256" key="5">
    <source>
        <dbReference type="ARBA" id="ARBA00022970"/>
    </source>
</evidence>
<dbReference type="GO" id="GO:0016887">
    <property type="term" value="F:ATP hydrolysis activity"/>
    <property type="evidence" value="ECO:0007669"/>
    <property type="project" value="InterPro"/>
</dbReference>
<dbReference type="RefSeq" id="WP_220201811.1">
    <property type="nucleotide sequence ID" value="NZ_BNJK01000001.1"/>
</dbReference>
<keyword evidence="4 7" id="KW-0067">ATP-binding</keyword>
<dbReference type="AlphaFoldDB" id="A0A8J3MYG8"/>
<dbReference type="PROSITE" id="PS50893">
    <property type="entry name" value="ABC_TRANSPORTER_2"/>
    <property type="match status" value="1"/>
</dbReference>
<dbReference type="Gene3D" id="3.40.50.300">
    <property type="entry name" value="P-loop containing nucleotide triphosphate hydrolases"/>
    <property type="match status" value="1"/>
</dbReference>
<evidence type="ECO:0000256" key="3">
    <source>
        <dbReference type="ARBA" id="ARBA00022741"/>
    </source>
</evidence>
<dbReference type="SMART" id="SM00382">
    <property type="entry name" value="AAA"/>
    <property type="match status" value="1"/>
</dbReference>
<reference evidence="7" key="1">
    <citation type="submission" date="2020-10" db="EMBL/GenBank/DDBJ databases">
        <title>Taxonomic study of unclassified bacteria belonging to the class Ktedonobacteria.</title>
        <authorList>
            <person name="Yabe S."/>
            <person name="Wang C.M."/>
            <person name="Zheng Y."/>
            <person name="Sakai Y."/>
            <person name="Cavaletti L."/>
            <person name="Monciardini P."/>
            <person name="Donadio S."/>
        </authorList>
    </citation>
    <scope>NUCLEOTIDE SEQUENCE</scope>
    <source>
        <strain evidence="7">ID150040</strain>
    </source>
</reference>
<accession>A0A8J3MYG8</accession>
<evidence type="ECO:0000256" key="4">
    <source>
        <dbReference type="ARBA" id="ARBA00022840"/>
    </source>
</evidence>
<evidence type="ECO:0000256" key="1">
    <source>
        <dbReference type="ARBA" id="ARBA00005417"/>
    </source>
</evidence>
<organism evidence="7 8">
    <name type="scientific">Reticulibacter mediterranei</name>
    <dbReference type="NCBI Taxonomy" id="2778369"/>
    <lineage>
        <taxon>Bacteria</taxon>
        <taxon>Bacillati</taxon>
        <taxon>Chloroflexota</taxon>
        <taxon>Ktedonobacteria</taxon>
        <taxon>Ktedonobacterales</taxon>
        <taxon>Reticulibacteraceae</taxon>
        <taxon>Reticulibacter</taxon>
    </lineage>
</organism>
<protein>
    <submittedName>
        <fullName evidence="7">ABC transporter ATP-binding protein</fullName>
    </submittedName>
</protein>
<keyword evidence="3" id="KW-0547">Nucleotide-binding</keyword>
<name>A0A8J3MYG8_9CHLR</name>
<evidence type="ECO:0000259" key="6">
    <source>
        <dbReference type="PROSITE" id="PS50893"/>
    </source>
</evidence>
<dbReference type="InterPro" id="IPR003439">
    <property type="entry name" value="ABC_transporter-like_ATP-bd"/>
</dbReference>
<comment type="similarity">
    <text evidence="1">Belongs to the ABC transporter superfamily.</text>
</comment>
<proteinExistence type="inferred from homology"/>
<dbReference type="PANTHER" id="PTHR43820:SF4">
    <property type="entry name" value="HIGH-AFFINITY BRANCHED-CHAIN AMINO ACID TRANSPORT ATP-BINDING PROTEIN LIVF"/>
    <property type="match status" value="1"/>
</dbReference>
<dbReference type="PANTHER" id="PTHR43820">
    <property type="entry name" value="HIGH-AFFINITY BRANCHED-CHAIN AMINO ACID TRANSPORT ATP-BINDING PROTEIN LIVF"/>
    <property type="match status" value="1"/>
</dbReference>
<dbReference type="CDD" id="cd03224">
    <property type="entry name" value="ABC_TM1139_LivF_branched"/>
    <property type="match status" value="1"/>
</dbReference>
<gene>
    <name evidence="7" type="ORF">KSF_009250</name>
</gene>
<dbReference type="InterPro" id="IPR017871">
    <property type="entry name" value="ABC_transporter-like_CS"/>
</dbReference>
<dbReference type="Pfam" id="PF00005">
    <property type="entry name" value="ABC_tran"/>
    <property type="match status" value="1"/>
</dbReference>
<keyword evidence="8" id="KW-1185">Reference proteome</keyword>
<dbReference type="SUPFAM" id="SSF52540">
    <property type="entry name" value="P-loop containing nucleoside triphosphate hydrolases"/>
    <property type="match status" value="1"/>
</dbReference>
<dbReference type="InterPro" id="IPR030660">
    <property type="entry name" value="ABC_branched_ATPase_LivF/BraG"/>
</dbReference>
<dbReference type="GO" id="GO:0005524">
    <property type="term" value="F:ATP binding"/>
    <property type="evidence" value="ECO:0007669"/>
    <property type="project" value="UniProtKB-KW"/>
</dbReference>
<dbReference type="PROSITE" id="PS00211">
    <property type="entry name" value="ABC_TRANSPORTER_1"/>
    <property type="match status" value="1"/>
</dbReference>
<comment type="caution">
    <text evidence="7">The sequence shown here is derived from an EMBL/GenBank/DDBJ whole genome shotgun (WGS) entry which is preliminary data.</text>
</comment>
<dbReference type="InterPro" id="IPR027417">
    <property type="entry name" value="P-loop_NTPase"/>
</dbReference>
<dbReference type="InterPro" id="IPR052156">
    <property type="entry name" value="BCAA_Transport_ATP-bd_LivF"/>
</dbReference>
<dbReference type="PIRSF" id="PIRSF039137">
    <property type="entry name" value="ABC_branched_ATPase"/>
    <property type="match status" value="1"/>
</dbReference>
<sequence>MTENSKSTALRLSDVNTYYGPSHVLQNISLEVNQGEIVCLLGANAAGKTTTMKTIFGLVRPQSGSVQFNGQPIERKLTGDIVRMGLTLVPEARRIFPRMTVLENLEMGAYTRPSGAEFKVDLEHICQIFPRLKERLKQVAGTMSGGEQQMLAMGRALMSHPSMVCMDEPSMGLSPIMVETVFETIVRIRNEGVTVFLVEQNASMALSLADRGYVLQTGKIVLSDTAANLLNNDLVRQAYLGGA</sequence>
<evidence type="ECO:0000256" key="2">
    <source>
        <dbReference type="ARBA" id="ARBA00022448"/>
    </source>
</evidence>
<keyword evidence="5" id="KW-0029">Amino-acid transport</keyword>
<dbReference type="InterPro" id="IPR003593">
    <property type="entry name" value="AAA+_ATPase"/>
</dbReference>
<dbReference type="EMBL" id="BNJK01000001">
    <property type="protein sequence ID" value="GHO90877.1"/>
    <property type="molecule type" value="Genomic_DNA"/>
</dbReference>
<dbReference type="GO" id="GO:0015658">
    <property type="term" value="F:branched-chain amino acid transmembrane transporter activity"/>
    <property type="evidence" value="ECO:0007669"/>
    <property type="project" value="InterPro"/>
</dbReference>
<dbReference type="GO" id="GO:0015807">
    <property type="term" value="P:L-amino acid transport"/>
    <property type="evidence" value="ECO:0007669"/>
    <property type="project" value="TreeGrafter"/>
</dbReference>
<feature type="domain" description="ABC transporter" evidence="6">
    <location>
        <begin position="10"/>
        <end position="242"/>
    </location>
</feature>
<evidence type="ECO:0000313" key="8">
    <source>
        <dbReference type="Proteomes" id="UP000597444"/>
    </source>
</evidence>
<evidence type="ECO:0000313" key="7">
    <source>
        <dbReference type="EMBL" id="GHO90877.1"/>
    </source>
</evidence>